<evidence type="ECO:0000256" key="1">
    <source>
        <dbReference type="SAM" id="MobiDB-lite"/>
    </source>
</evidence>
<comment type="caution">
    <text evidence="2">The sequence shown here is derived from an EMBL/GenBank/DDBJ whole genome shotgun (WGS) entry which is preliminary data.</text>
</comment>
<proteinExistence type="predicted"/>
<feature type="region of interest" description="Disordered" evidence="1">
    <location>
        <begin position="1"/>
        <end position="24"/>
    </location>
</feature>
<name>A0A454CNJ8_VIBHA</name>
<protein>
    <submittedName>
        <fullName evidence="2">RNA polymerase beta subunit</fullName>
    </submittedName>
</protein>
<feature type="non-terminal residue" evidence="2">
    <location>
        <position position="1"/>
    </location>
</feature>
<dbReference type="Proteomes" id="UP000008367">
    <property type="component" value="Unassembled WGS sequence"/>
</dbReference>
<evidence type="ECO:0000313" key="2">
    <source>
        <dbReference type="EMBL" id="EKM27977.1"/>
    </source>
</evidence>
<reference evidence="2 3" key="1">
    <citation type="submission" date="2012-10" db="EMBL/GenBank/DDBJ databases">
        <title>Genome sequence of Vibrio Cholerae HENC-02.</title>
        <authorList>
            <person name="Eppinger M."/>
            <person name="Hasan N.A."/>
            <person name="Sengamalay N."/>
            <person name="Hine E."/>
            <person name="Su Q."/>
            <person name="Daugherty S.C."/>
            <person name="Young S."/>
            <person name="Sadzewicz L."/>
            <person name="Tallon L."/>
            <person name="Cebula T.A."/>
            <person name="Ravel J."/>
            <person name="Colwell R.R."/>
        </authorList>
    </citation>
    <scope>NUCLEOTIDE SEQUENCE [LARGE SCALE GENOMIC DNA]</scope>
    <source>
        <strain evidence="2 3">HENC-02</strain>
    </source>
</reference>
<dbReference type="AlphaFoldDB" id="A0A454CNJ8"/>
<gene>
    <name evidence="2" type="ORF">VCHENC02_0047B</name>
</gene>
<organism evidence="2 3">
    <name type="scientific">Vibrio harveyi</name>
    <name type="common">Beneckea harveyi</name>
    <dbReference type="NCBI Taxonomy" id="669"/>
    <lineage>
        <taxon>Bacteria</taxon>
        <taxon>Pseudomonadati</taxon>
        <taxon>Pseudomonadota</taxon>
        <taxon>Gammaproteobacteria</taxon>
        <taxon>Vibrionales</taxon>
        <taxon>Vibrionaceae</taxon>
        <taxon>Vibrio</taxon>
    </lineage>
</organism>
<evidence type="ECO:0000313" key="3">
    <source>
        <dbReference type="Proteomes" id="UP000008367"/>
    </source>
</evidence>
<dbReference type="EMBL" id="AJSR01002747">
    <property type="protein sequence ID" value="EKM27977.1"/>
    <property type="molecule type" value="Genomic_DNA"/>
</dbReference>
<sequence length="24" mass="2731">NPRYLLRKSELRSERPNSTNGVGS</sequence>
<accession>A0A454CNJ8</accession>